<dbReference type="SUPFAM" id="SSF51197">
    <property type="entry name" value="Clavaminate synthase-like"/>
    <property type="match status" value="1"/>
</dbReference>
<dbReference type="Pfam" id="PF05721">
    <property type="entry name" value="PhyH"/>
    <property type="match status" value="1"/>
</dbReference>
<organism evidence="2 3">
    <name type="scientific">Seminavis robusta</name>
    <dbReference type="NCBI Taxonomy" id="568900"/>
    <lineage>
        <taxon>Eukaryota</taxon>
        <taxon>Sar</taxon>
        <taxon>Stramenopiles</taxon>
        <taxon>Ochrophyta</taxon>
        <taxon>Bacillariophyta</taxon>
        <taxon>Bacillariophyceae</taxon>
        <taxon>Bacillariophycidae</taxon>
        <taxon>Naviculales</taxon>
        <taxon>Naviculaceae</taxon>
        <taxon>Seminavis</taxon>
    </lineage>
</organism>
<evidence type="ECO:0000313" key="2">
    <source>
        <dbReference type="EMBL" id="CAB9500770.1"/>
    </source>
</evidence>
<protein>
    <submittedName>
        <fullName evidence="2">Phytanoyl-CoA dioxygenase (PhyH)</fullName>
    </submittedName>
</protein>
<feature type="region of interest" description="Disordered" evidence="1">
    <location>
        <begin position="350"/>
        <end position="396"/>
    </location>
</feature>
<dbReference type="PANTHER" id="PTHR31630:SF6">
    <property type="entry name" value="PHYTANOYL-COA DIOXYGENASE-RELATED"/>
    <property type="match status" value="1"/>
</dbReference>
<reference evidence="2" key="1">
    <citation type="submission" date="2020-06" db="EMBL/GenBank/DDBJ databases">
        <authorList>
            <consortium name="Plant Systems Biology data submission"/>
        </authorList>
    </citation>
    <scope>NUCLEOTIDE SEQUENCE</scope>
    <source>
        <strain evidence="2">D6</strain>
    </source>
</reference>
<dbReference type="InterPro" id="IPR008775">
    <property type="entry name" value="Phytyl_CoA_dOase-like"/>
</dbReference>
<keyword evidence="2" id="KW-0223">Dioxygenase</keyword>
<comment type="caution">
    <text evidence="2">The sequence shown here is derived from an EMBL/GenBank/DDBJ whole genome shotgun (WGS) entry which is preliminary data.</text>
</comment>
<keyword evidence="3" id="KW-1185">Reference proteome</keyword>
<dbReference type="EMBL" id="CAICTM010000090">
    <property type="protein sequence ID" value="CAB9500770.1"/>
    <property type="molecule type" value="Genomic_DNA"/>
</dbReference>
<dbReference type="OrthoDB" id="445007at2759"/>
<evidence type="ECO:0000256" key="1">
    <source>
        <dbReference type="SAM" id="MobiDB-lite"/>
    </source>
</evidence>
<dbReference type="GO" id="GO:0051213">
    <property type="term" value="F:dioxygenase activity"/>
    <property type="evidence" value="ECO:0007669"/>
    <property type="project" value="UniProtKB-KW"/>
</dbReference>
<dbReference type="Proteomes" id="UP001153069">
    <property type="component" value="Unassembled WGS sequence"/>
</dbReference>
<proteinExistence type="predicted"/>
<accession>A0A9N8H669</accession>
<dbReference type="AlphaFoldDB" id="A0A9N8H669"/>
<keyword evidence="2" id="KW-0560">Oxidoreductase</keyword>
<dbReference type="PANTHER" id="PTHR31630">
    <property type="entry name" value="PHYTANOYL-COA DIOXYGENASE-RELATED-RELATED"/>
    <property type="match status" value="1"/>
</dbReference>
<evidence type="ECO:0000313" key="3">
    <source>
        <dbReference type="Proteomes" id="UP001153069"/>
    </source>
</evidence>
<name>A0A9N8H669_9STRA</name>
<dbReference type="Gene3D" id="2.60.120.620">
    <property type="entry name" value="q2cbj1_9rhob like domain"/>
    <property type="match status" value="1"/>
</dbReference>
<sequence>MAQQQKTEETESIVSAVGSFNRKDLKPSVTTITADDGSVFFEELSSDGTFQARKVGQKKDMSYLHRTKKSVTIDTSPVPRFRADDPYMAAFLQEHGYVVVKGVLESKEVAVAHDKLWEFLESTFEWKRHDPETWTSFYQMGMPHNGIIHDGGVGQCDLQWYIRCLPKVQQAFRTVWGQQTKGDKESLELLTSFDGINVFRPWQYKPGWKTRDGWSHVDQGFKLQGFHCVQGLVTLTDATTMTGGFVAVPKSHKFHSAFINYHATTNRNFVRIPLNSPGLPTEMHHQLRFVSAQAGDLILWDSRTIHANIPALEKPSMAPSTELLRAVSYVCMTPKHLATPAVLQERRGAFEEGETTGHWPHLSPGRYGEDAGKPDTPPPETPKLNKAPEAIRRLVG</sequence>
<gene>
    <name evidence="2" type="ORF">SEMRO_91_G047850.1</name>
</gene>